<feature type="binding site" evidence="8">
    <location>
        <position position="22"/>
    </location>
    <ligand>
        <name>GTP</name>
        <dbReference type="ChEBI" id="CHEBI:37565"/>
    </ligand>
</feature>
<feature type="binding site" evidence="8">
    <location>
        <position position="96"/>
    </location>
    <ligand>
        <name>Mg(2+)</name>
        <dbReference type="ChEBI" id="CHEBI:18420"/>
    </ligand>
</feature>
<comment type="caution">
    <text evidence="10">The sequence shown here is derived from an EMBL/GenBank/DDBJ whole genome shotgun (WGS) entry which is preliminary data.</text>
</comment>
<keyword evidence="6 8" id="KW-0342">GTP-binding</keyword>
<evidence type="ECO:0000256" key="8">
    <source>
        <dbReference type="HAMAP-Rule" id="MF_00316"/>
    </source>
</evidence>
<sequence length="195" mass="21609">MVTNISGVVLAGGENKRFPSLKAFIEIGGQTIIDRNLHLLAGFFDEIIISTNQPDIYFPKAEILIGDVLTEKGPATGILSCLLNCRNDRAFFVACDMPFVKEELIALITSYPEDYDAVVPLYLGRPQPLAALYHKRIVPMLEKSISNGVKSLAAILKTINVRYVEEELVQQADSAGLSFININTPEDLLYIDNRH</sequence>
<comment type="subcellular location">
    <subcellularLocation>
        <location evidence="8">Cytoplasm</location>
    </subcellularLocation>
</comment>
<comment type="catalytic activity">
    <reaction evidence="8">
        <text>Mo-molybdopterin + GTP + H(+) = Mo-molybdopterin guanine dinucleotide + diphosphate</text>
        <dbReference type="Rhea" id="RHEA:34243"/>
        <dbReference type="ChEBI" id="CHEBI:15378"/>
        <dbReference type="ChEBI" id="CHEBI:33019"/>
        <dbReference type="ChEBI" id="CHEBI:37565"/>
        <dbReference type="ChEBI" id="CHEBI:71302"/>
        <dbReference type="ChEBI" id="CHEBI:71310"/>
        <dbReference type="EC" id="2.7.7.77"/>
    </reaction>
</comment>
<accession>A0ABR5SIQ8</accession>
<protein>
    <recommendedName>
        <fullName evidence="8">Probable molybdenum cofactor guanylyltransferase</fullName>
        <shortName evidence="8">MoCo guanylyltransferase</shortName>
        <ecNumber evidence="8">2.7.7.77</ecNumber>
    </recommendedName>
    <alternativeName>
        <fullName evidence="8">GTP:molybdopterin guanylyltransferase</fullName>
    </alternativeName>
    <alternativeName>
        <fullName evidence="8">Mo-MPT guanylyltransferase</fullName>
    </alternativeName>
    <alternativeName>
        <fullName evidence="8">Molybdopterin guanylyltransferase</fullName>
    </alternativeName>
    <alternativeName>
        <fullName evidence="8">Molybdopterin-guanine dinucleotide synthase</fullName>
        <shortName evidence="8">MGD synthase</shortName>
    </alternativeName>
</protein>
<gene>
    <name evidence="8" type="primary">mobA</name>
    <name evidence="10" type="ORF">ASN18_0396</name>
</gene>
<comment type="similarity">
    <text evidence="8">Belongs to the MobA family.</text>
</comment>
<evidence type="ECO:0000256" key="4">
    <source>
        <dbReference type="ARBA" id="ARBA00022741"/>
    </source>
</evidence>
<dbReference type="Pfam" id="PF12804">
    <property type="entry name" value="NTP_transf_3"/>
    <property type="match status" value="1"/>
</dbReference>
<comment type="function">
    <text evidence="8">Transfers a GMP moiety from GTP to Mo-molybdopterin (Mo-MPT) cofactor (Moco or molybdenum cofactor) to form Mo-molybdopterin guanine dinucleotide (Mo-MGD) cofactor.</text>
</comment>
<dbReference type="Gene3D" id="3.90.550.10">
    <property type="entry name" value="Spore Coat Polysaccharide Biosynthesis Protein SpsA, Chain A"/>
    <property type="match status" value="1"/>
</dbReference>
<dbReference type="HAMAP" id="MF_00316">
    <property type="entry name" value="MobA"/>
    <property type="match status" value="1"/>
</dbReference>
<feature type="binding site" evidence="8">
    <location>
        <position position="67"/>
    </location>
    <ligand>
        <name>GTP</name>
        <dbReference type="ChEBI" id="CHEBI:37565"/>
    </ligand>
</feature>
<evidence type="ECO:0000256" key="7">
    <source>
        <dbReference type="ARBA" id="ARBA00023150"/>
    </source>
</evidence>
<dbReference type="EMBL" id="LNQR01000019">
    <property type="protein sequence ID" value="KWT92810.1"/>
    <property type="molecule type" value="Genomic_DNA"/>
</dbReference>
<comment type="caution">
    <text evidence="8">Lacks conserved residue(s) required for the propagation of feature annotation.</text>
</comment>
<dbReference type="Proteomes" id="UP000060487">
    <property type="component" value="Unassembled WGS sequence"/>
</dbReference>
<feature type="binding site" evidence="8">
    <location>
        <position position="96"/>
    </location>
    <ligand>
        <name>GTP</name>
        <dbReference type="ChEBI" id="CHEBI:37565"/>
    </ligand>
</feature>
<comment type="domain">
    <text evidence="8">The N-terminal domain determines nucleotide recognition and specific binding, while the C-terminal domain determines the specific binding to the target protein.</text>
</comment>
<keyword evidence="2 8" id="KW-0808">Transferase</keyword>
<keyword evidence="1 8" id="KW-0963">Cytoplasm</keyword>
<evidence type="ECO:0000256" key="2">
    <source>
        <dbReference type="ARBA" id="ARBA00022679"/>
    </source>
</evidence>
<keyword evidence="7 8" id="KW-0501">Molybdenum cofactor biosynthesis</keyword>
<evidence type="ECO:0000313" key="10">
    <source>
        <dbReference type="EMBL" id="KWT92810.1"/>
    </source>
</evidence>
<keyword evidence="10" id="KW-0548">Nucleotidyltransferase</keyword>
<dbReference type="InterPro" id="IPR025877">
    <property type="entry name" value="MobA-like_NTP_Trfase"/>
</dbReference>
<evidence type="ECO:0000313" key="11">
    <source>
        <dbReference type="Proteomes" id="UP000060487"/>
    </source>
</evidence>
<name>A0ABR5SIQ8_9BACT</name>
<keyword evidence="4 8" id="KW-0547">Nucleotide-binding</keyword>
<dbReference type="CDD" id="cd02503">
    <property type="entry name" value="MobA"/>
    <property type="match status" value="1"/>
</dbReference>
<feature type="domain" description="MobA-like NTP transferase" evidence="9">
    <location>
        <begin position="7"/>
        <end position="152"/>
    </location>
</feature>
<evidence type="ECO:0000256" key="1">
    <source>
        <dbReference type="ARBA" id="ARBA00022490"/>
    </source>
</evidence>
<evidence type="ECO:0000256" key="5">
    <source>
        <dbReference type="ARBA" id="ARBA00022842"/>
    </source>
</evidence>
<feature type="binding site" evidence="8">
    <location>
        <begin position="10"/>
        <end position="12"/>
    </location>
    <ligand>
        <name>GTP</name>
        <dbReference type="ChEBI" id="CHEBI:37565"/>
    </ligand>
</feature>
<comment type="cofactor">
    <cofactor evidence="8">
        <name>Mg(2+)</name>
        <dbReference type="ChEBI" id="CHEBI:18420"/>
    </cofactor>
</comment>
<keyword evidence="5 8" id="KW-0460">Magnesium</keyword>
<dbReference type="InterPro" id="IPR013482">
    <property type="entry name" value="Molybde_CF_guanTrfase"/>
</dbReference>
<dbReference type="RefSeq" id="WP_236861435.1">
    <property type="nucleotide sequence ID" value="NZ_LNQR01000019.1"/>
</dbReference>
<reference evidence="10 11" key="1">
    <citation type="submission" date="2015-11" db="EMBL/GenBank/DDBJ databases">
        <authorList>
            <person name="Lin W."/>
        </authorList>
    </citation>
    <scope>NUCLEOTIDE SEQUENCE [LARGE SCALE GENOMIC DNA]</scope>
    <source>
        <strain evidence="10 11">HCH-1</strain>
    </source>
</reference>
<dbReference type="PANTHER" id="PTHR19136">
    <property type="entry name" value="MOLYBDENUM COFACTOR GUANYLYLTRANSFERASE"/>
    <property type="match status" value="1"/>
</dbReference>
<dbReference type="SUPFAM" id="SSF53448">
    <property type="entry name" value="Nucleotide-diphospho-sugar transferases"/>
    <property type="match status" value="1"/>
</dbReference>
<dbReference type="PANTHER" id="PTHR19136:SF81">
    <property type="entry name" value="MOLYBDENUM COFACTOR GUANYLYLTRANSFERASE"/>
    <property type="match status" value="1"/>
</dbReference>
<evidence type="ECO:0000256" key="3">
    <source>
        <dbReference type="ARBA" id="ARBA00022723"/>
    </source>
</evidence>
<keyword evidence="11" id="KW-1185">Reference proteome</keyword>
<evidence type="ECO:0000256" key="6">
    <source>
        <dbReference type="ARBA" id="ARBA00023134"/>
    </source>
</evidence>
<dbReference type="InterPro" id="IPR029044">
    <property type="entry name" value="Nucleotide-diphossugar_trans"/>
</dbReference>
<dbReference type="GO" id="GO:0061603">
    <property type="term" value="F:molybdenum cofactor guanylyltransferase activity"/>
    <property type="evidence" value="ECO:0007669"/>
    <property type="project" value="UniProtKB-EC"/>
</dbReference>
<dbReference type="EC" id="2.7.7.77" evidence="8"/>
<evidence type="ECO:0000259" key="9">
    <source>
        <dbReference type="Pfam" id="PF12804"/>
    </source>
</evidence>
<organism evidence="10 11">
    <name type="scientific">Candidatus Magnetominusculus xianensis</name>
    <dbReference type="NCBI Taxonomy" id="1748249"/>
    <lineage>
        <taxon>Bacteria</taxon>
        <taxon>Pseudomonadati</taxon>
        <taxon>Nitrospirota</taxon>
        <taxon>Nitrospiria</taxon>
        <taxon>Nitrospirales</taxon>
        <taxon>Nitrospiraceae</taxon>
        <taxon>Candidatus Magnetominusculus</taxon>
    </lineage>
</organism>
<proteinExistence type="inferred from homology"/>
<keyword evidence="3 8" id="KW-0479">Metal-binding</keyword>